<dbReference type="AlphaFoldDB" id="A0A4V2QCB2"/>
<evidence type="ECO:0000256" key="7">
    <source>
        <dbReference type="ARBA" id="ARBA00023136"/>
    </source>
</evidence>
<organism evidence="9 10">
    <name type="scientific">Kineothrix alysoides</name>
    <dbReference type="NCBI Taxonomy" id="1469948"/>
    <lineage>
        <taxon>Bacteria</taxon>
        <taxon>Bacillati</taxon>
        <taxon>Bacillota</taxon>
        <taxon>Clostridia</taxon>
        <taxon>Lachnospirales</taxon>
        <taxon>Lachnospiraceae</taxon>
        <taxon>Kineothrix</taxon>
    </lineage>
</organism>
<feature type="transmembrane region" description="Helical" evidence="8">
    <location>
        <begin position="189"/>
        <end position="214"/>
    </location>
</feature>
<comment type="subcellular location">
    <subcellularLocation>
        <location evidence="1">Cell membrane</location>
        <topology evidence="1">Multi-pass membrane protein</topology>
    </subcellularLocation>
</comment>
<dbReference type="PANTHER" id="PTHR36838">
    <property type="entry name" value="AUXIN EFFLUX CARRIER FAMILY PROTEIN"/>
    <property type="match status" value="1"/>
</dbReference>
<dbReference type="OrthoDB" id="9798064at2"/>
<keyword evidence="6 8" id="KW-1133">Transmembrane helix</keyword>
<feature type="transmembrane region" description="Helical" evidence="8">
    <location>
        <begin position="99"/>
        <end position="121"/>
    </location>
</feature>
<feature type="transmembrane region" description="Helical" evidence="8">
    <location>
        <begin position="127"/>
        <end position="146"/>
    </location>
</feature>
<keyword evidence="3" id="KW-0813">Transport</keyword>
<reference evidence="9 10" key="1">
    <citation type="submission" date="2019-03" db="EMBL/GenBank/DDBJ databases">
        <title>Genomic Encyclopedia of Type Strains, Phase IV (KMG-IV): sequencing the most valuable type-strain genomes for metagenomic binning, comparative biology and taxonomic classification.</title>
        <authorList>
            <person name="Goeker M."/>
        </authorList>
    </citation>
    <scope>NUCLEOTIDE SEQUENCE [LARGE SCALE GENOMIC DNA]</scope>
    <source>
        <strain evidence="9 10">DSM 100556</strain>
    </source>
</reference>
<feature type="transmembrane region" description="Helical" evidence="8">
    <location>
        <begin position="308"/>
        <end position="330"/>
    </location>
</feature>
<dbReference type="InterPro" id="IPR004776">
    <property type="entry name" value="Mem_transp_PIN-like"/>
</dbReference>
<dbReference type="InterPro" id="IPR038770">
    <property type="entry name" value="Na+/solute_symporter_sf"/>
</dbReference>
<feature type="transmembrane region" description="Helical" evidence="8">
    <location>
        <begin position="251"/>
        <end position="270"/>
    </location>
</feature>
<proteinExistence type="inferred from homology"/>
<evidence type="ECO:0000256" key="5">
    <source>
        <dbReference type="ARBA" id="ARBA00022692"/>
    </source>
</evidence>
<feature type="transmembrane region" description="Helical" evidence="8">
    <location>
        <begin position="37"/>
        <end position="57"/>
    </location>
</feature>
<dbReference type="GO" id="GO:0005886">
    <property type="term" value="C:plasma membrane"/>
    <property type="evidence" value="ECO:0007669"/>
    <property type="project" value="UniProtKB-SubCell"/>
</dbReference>
<keyword evidence="5 8" id="KW-0812">Transmembrane</keyword>
<evidence type="ECO:0000256" key="8">
    <source>
        <dbReference type="SAM" id="Phobius"/>
    </source>
</evidence>
<feature type="transmembrane region" description="Helical" evidence="8">
    <location>
        <begin position="276"/>
        <end position="296"/>
    </location>
</feature>
<evidence type="ECO:0000256" key="6">
    <source>
        <dbReference type="ARBA" id="ARBA00022989"/>
    </source>
</evidence>
<evidence type="ECO:0000256" key="1">
    <source>
        <dbReference type="ARBA" id="ARBA00004651"/>
    </source>
</evidence>
<name>A0A4V2QCB2_9FIRM</name>
<feature type="transmembrane region" description="Helical" evidence="8">
    <location>
        <begin position="69"/>
        <end position="87"/>
    </location>
</feature>
<dbReference type="PANTHER" id="PTHR36838:SF1">
    <property type="entry name" value="SLR1864 PROTEIN"/>
    <property type="match status" value="1"/>
</dbReference>
<dbReference type="Pfam" id="PF03547">
    <property type="entry name" value="Mem_trans"/>
    <property type="match status" value="1"/>
</dbReference>
<accession>A0A4V2QCB2</accession>
<gene>
    <name evidence="9" type="ORF">EDD76_104285</name>
</gene>
<evidence type="ECO:0000256" key="4">
    <source>
        <dbReference type="ARBA" id="ARBA00022475"/>
    </source>
</evidence>
<dbReference type="RefSeq" id="WP_031392198.1">
    <property type="nucleotide sequence ID" value="NZ_JPNB01000002.1"/>
</dbReference>
<dbReference type="EMBL" id="SLUO01000004">
    <property type="protein sequence ID" value="TCL59547.1"/>
    <property type="molecule type" value="Genomic_DNA"/>
</dbReference>
<sequence length="331" mass="35592">MSIEIVLQQMAIIFILIMTGALLYSRSMISDETSKQISALIINLCNPALLICSVFDAGPKASNSDLLTGAFIVLLAYAVLILCGHLIPHILHIPGKDHFAYRLITIYGNVGFIGIPLAMALLGSGSLIYVSLNNLVYNILIYTHGLSTIKAAAVESTSCNLSGNASPFAPKKEIAEGYARALLKVTKKFVNAGTVSAVITIVLYISDVSIPVLLSDTLTHVGRSTTFLSMLILGVSVAQMPLSDIFSHKKLYVFAALRMVIVPVLCVFLFRLFTDNVLIISTTALMLAVPAGNMPLILCKQNNLDSAVISRGIILSTLLSFFTIPIVTLFV</sequence>
<feature type="transmembrane region" description="Helical" evidence="8">
    <location>
        <begin position="6"/>
        <end position="25"/>
    </location>
</feature>
<keyword evidence="10" id="KW-1185">Reference proteome</keyword>
<keyword evidence="7 8" id="KW-0472">Membrane</keyword>
<dbReference type="Gene3D" id="1.20.1530.20">
    <property type="match status" value="1"/>
</dbReference>
<dbReference type="Proteomes" id="UP000295718">
    <property type="component" value="Unassembled WGS sequence"/>
</dbReference>
<evidence type="ECO:0000256" key="2">
    <source>
        <dbReference type="ARBA" id="ARBA00010145"/>
    </source>
</evidence>
<evidence type="ECO:0000256" key="3">
    <source>
        <dbReference type="ARBA" id="ARBA00022448"/>
    </source>
</evidence>
<evidence type="ECO:0000313" key="10">
    <source>
        <dbReference type="Proteomes" id="UP000295718"/>
    </source>
</evidence>
<dbReference type="GO" id="GO:0055085">
    <property type="term" value="P:transmembrane transport"/>
    <property type="evidence" value="ECO:0007669"/>
    <property type="project" value="InterPro"/>
</dbReference>
<comment type="caution">
    <text evidence="9">The sequence shown here is derived from an EMBL/GenBank/DDBJ whole genome shotgun (WGS) entry which is preliminary data.</text>
</comment>
<protein>
    <submittedName>
        <fullName evidence="9">Putative permease</fullName>
    </submittedName>
</protein>
<evidence type="ECO:0000313" key="9">
    <source>
        <dbReference type="EMBL" id="TCL59547.1"/>
    </source>
</evidence>
<dbReference type="STRING" id="1469948.GCA_000732725_03576"/>
<feature type="transmembrane region" description="Helical" evidence="8">
    <location>
        <begin position="220"/>
        <end position="239"/>
    </location>
</feature>
<comment type="similarity">
    <text evidence="2">Belongs to the auxin efflux carrier (TC 2.A.69) family.</text>
</comment>
<keyword evidence="4" id="KW-1003">Cell membrane</keyword>